<proteinExistence type="predicted"/>
<dbReference type="PROSITE" id="PS51304">
    <property type="entry name" value="GALECTIN"/>
    <property type="match status" value="2"/>
</dbReference>
<dbReference type="AlphaFoldDB" id="A0AAD5V570"/>
<comment type="caution">
    <text evidence="3">The sequence shown here is derived from an EMBL/GenBank/DDBJ whole genome shotgun (WGS) entry which is preliminary data.</text>
</comment>
<dbReference type="PANTHER" id="PTHR11346:SF171">
    <property type="entry name" value="GALECTIN"/>
    <property type="match status" value="1"/>
</dbReference>
<dbReference type="Pfam" id="PF00337">
    <property type="entry name" value="Gal-bind_lectin"/>
    <property type="match status" value="2"/>
</dbReference>
<name>A0AAD5V570_9APHY</name>
<dbReference type="GO" id="GO:0030246">
    <property type="term" value="F:carbohydrate binding"/>
    <property type="evidence" value="ECO:0007669"/>
    <property type="project" value="UniProtKB-UniRule"/>
</dbReference>
<reference evidence="3" key="1">
    <citation type="submission" date="2022-07" db="EMBL/GenBank/DDBJ databases">
        <title>Genome Sequence of Physisporinus lineatus.</title>
        <authorList>
            <person name="Buettner E."/>
        </authorList>
    </citation>
    <scope>NUCLEOTIDE SEQUENCE</scope>
    <source>
        <strain evidence="3">VT162</strain>
    </source>
</reference>
<dbReference type="EMBL" id="JANAWD010000130">
    <property type="protein sequence ID" value="KAJ3486159.1"/>
    <property type="molecule type" value="Genomic_DNA"/>
</dbReference>
<evidence type="ECO:0000313" key="3">
    <source>
        <dbReference type="EMBL" id="KAJ3486159.1"/>
    </source>
</evidence>
<evidence type="ECO:0000256" key="1">
    <source>
        <dbReference type="RuleBase" id="RU102079"/>
    </source>
</evidence>
<evidence type="ECO:0000259" key="2">
    <source>
        <dbReference type="PROSITE" id="PS51304"/>
    </source>
</evidence>
<keyword evidence="1" id="KW-0430">Lectin</keyword>
<protein>
    <recommendedName>
        <fullName evidence="1">Galectin</fullName>
    </recommendedName>
</protein>
<dbReference type="GO" id="GO:0016936">
    <property type="term" value="F:galactoside binding"/>
    <property type="evidence" value="ECO:0007669"/>
    <property type="project" value="TreeGrafter"/>
</dbReference>
<dbReference type="SMART" id="SM00908">
    <property type="entry name" value="Gal-bind_lectin"/>
    <property type="match status" value="1"/>
</dbReference>
<feature type="domain" description="Galectin" evidence="2">
    <location>
        <begin position="147"/>
        <end position="286"/>
    </location>
</feature>
<dbReference type="InterPro" id="IPR013320">
    <property type="entry name" value="ConA-like_dom_sf"/>
</dbReference>
<organism evidence="3 4">
    <name type="scientific">Meripilus lineatus</name>
    <dbReference type="NCBI Taxonomy" id="2056292"/>
    <lineage>
        <taxon>Eukaryota</taxon>
        <taxon>Fungi</taxon>
        <taxon>Dikarya</taxon>
        <taxon>Basidiomycota</taxon>
        <taxon>Agaricomycotina</taxon>
        <taxon>Agaricomycetes</taxon>
        <taxon>Polyporales</taxon>
        <taxon>Meripilaceae</taxon>
        <taxon>Meripilus</taxon>
    </lineage>
</organism>
<dbReference type="InterPro" id="IPR001079">
    <property type="entry name" value="Galectin_CRD"/>
</dbReference>
<dbReference type="SMART" id="SM00276">
    <property type="entry name" value="GLECT"/>
    <property type="match status" value="2"/>
</dbReference>
<sequence>MTTLTIPPRWRHTLPPISPPRWRRLSGDDDYVLHISIRRADKSVRLNSRRADGGWGAEESFKFDGSFTDGRPSVVSVTIRGSKYLIAIDGRLRYTYAQRINAPVKGLRYARNGDMTTAIFGNSVNAQIVHTLPPPNPSQSFSINVGDTHTLSSALTNDQFVYFISKTTSLTSDPSPGGDNTSLNLLSGDGDWLLHISIRRVNSTIVFNARNAAGGWGAEEVISSQGFFHESQPASVVVQNRSSAFDVYIDGILRHTFKKRINQAVRAVRYHRNGNMNTQIFAYTINVAIDGQ</sequence>
<evidence type="ECO:0000313" key="4">
    <source>
        <dbReference type="Proteomes" id="UP001212997"/>
    </source>
</evidence>
<keyword evidence="4" id="KW-1185">Reference proteome</keyword>
<dbReference type="Proteomes" id="UP001212997">
    <property type="component" value="Unassembled WGS sequence"/>
</dbReference>
<accession>A0AAD5V570</accession>
<gene>
    <name evidence="3" type="ORF">NLI96_g4444</name>
</gene>
<dbReference type="SUPFAM" id="SSF49899">
    <property type="entry name" value="Concanavalin A-like lectins/glucanases"/>
    <property type="match status" value="2"/>
</dbReference>
<feature type="domain" description="Galectin" evidence="2">
    <location>
        <begin position="1"/>
        <end position="127"/>
    </location>
</feature>
<dbReference type="InterPro" id="IPR044156">
    <property type="entry name" value="Galectin-like"/>
</dbReference>
<dbReference type="PANTHER" id="PTHR11346">
    <property type="entry name" value="GALECTIN"/>
    <property type="match status" value="1"/>
</dbReference>
<dbReference type="Gene3D" id="2.60.120.200">
    <property type="match status" value="2"/>
</dbReference>